<evidence type="ECO:0000313" key="3">
    <source>
        <dbReference type="Proteomes" id="UP000249134"/>
    </source>
</evidence>
<evidence type="ECO:0000259" key="1">
    <source>
        <dbReference type="Pfam" id="PF03781"/>
    </source>
</evidence>
<dbReference type="InterPro" id="IPR042095">
    <property type="entry name" value="SUMF_sf"/>
</dbReference>
<dbReference type="PANTHER" id="PTHR23150">
    <property type="entry name" value="SULFATASE MODIFYING FACTOR 1, 2"/>
    <property type="match status" value="1"/>
</dbReference>
<dbReference type="STRING" id="1348624.GCA_001591545_02828"/>
<reference evidence="2 3" key="1">
    <citation type="submission" date="2018-06" db="EMBL/GenBank/DDBJ databases">
        <authorList>
            <consortium name="Pathogen Informatics"/>
            <person name="Doyle S."/>
        </authorList>
    </citation>
    <scope>NUCLEOTIDE SEQUENCE [LARGE SCALE GENOMIC DNA]</scope>
    <source>
        <strain evidence="2 3">NCTC4824</strain>
    </source>
</reference>
<dbReference type="Proteomes" id="UP000249134">
    <property type="component" value="Chromosome 1"/>
</dbReference>
<accession>A0A2X4VNA4</accession>
<dbReference type="EC" id="2.7.11.1" evidence="2"/>
<dbReference type="GO" id="GO:0004674">
    <property type="term" value="F:protein serine/threonine kinase activity"/>
    <property type="evidence" value="ECO:0007669"/>
    <property type="project" value="UniProtKB-EC"/>
</dbReference>
<dbReference type="Pfam" id="PF03781">
    <property type="entry name" value="FGE-sulfatase"/>
    <property type="match status" value="1"/>
</dbReference>
<keyword evidence="3" id="KW-1185">Reference proteome</keyword>
<protein>
    <submittedName>
        <fullName evidence="2">Cytoplasmic protein</fullName>
        <ecNumber evidence="2">2.7.11.1</ecNumber>
    </submittedName>
</protein>
<keyword evidence="2" id="KW-0808">Transferase</keyword>
<dbReference type="RefSeq" id="WP_066143253.1">
    <property type="nucleotide sequence ID" value="NZ_CBCSGM010000002.1"/>
</dbReference>
<dbReference type="SUPFAM" id="SSF56436">
    <property type="entry name" value="C-type lectin-like"/>
    <property type="match status" value="1"/>
</dbReference>
<dbReference type="InterPro" id="IPR051043">
    <property type="entry name" value="Sulfatase_Mod_Factor_Kinase"/>
</dbReference>
<sequence length="323" mass="36786">MESIDKQSCCSVDRSVVKASSYRHSDIPIERTTEYEKCSEDMVLITGGEYLMGTDDADSNQADGEGPIRNVKILDFLMDQYAVTNLKFKEFVEDTGYKTDAETYGWSFVFYKLLSEEIAKSVKQVVSGTPWWSVVEGAYWYQPEGVGSHIQNRLDHPVVHISWNDAQAYCQWAGKRLPTEAEWEYAARGGLTQKRYPWGDDLMPEEKHVCNIWQGQFPKENTEADGYLGTAPVSVFEPNGYGLYNMSGNVWEWCQNYFSPNFHIFDTKENPQGPPQGETRSMRGGSYLCHDSYCNRYRVAARTSNTPDSSTGNLGFRCVKDIR</sequence>
<evidence type="ECO:0000313" key="2">
    <source>
        <dbReference type="EMBL" id="SQI51669.1"/>
    </source>
</evidence>
<dbReference type="GO" id="GO:0120147">
    <property type="term" value="F:formylglycine-generating oxidase activity"/>
    <property type="evidence" value="ECO:0007669"/>
    <property type="project" value="TreeGrafter"/>
</dbReference>
<dbReference type="KEGG" id="blen:NCTC4824_00371"/>
<dbReference type="EMBL" id="LS483476">
    <property type="protein sequence ID" value="SQI51669.1"/>
    <property type="molecule type" value="Genomic_DNA"/>
</dbReference>
<dbReference type="InterPro" id="IPR005532">
    <property type="entry name" value="SUMF_dom"/>
</dbReference>
<dbReference type="Gene3D" id="3.90.1580.10">
    <property type="entry name" value="paralog of FGE (formylglycine-generating enzyme)"/>
    <property type="match status" value="1"/>
</dbReference>
<organism evidence="2 3">
    <name type="scientific">Lederbergia lenta</name>
    <name type="common">Bacillus lentus</name>
    <dbReference type="NCBI Taxonomy" id="1467"/>
    <lineage>
        <taxon>Bacteria</taxon>
        <taxon>Bacillati</taxon>
        <taxon>Bacillota</taxon>
        <taxon>Bacilli</taxon>
        <taxon>Bacillales</taxon>
        <taxon>Bacillaceae</taxon>
        <taxon>Lederbergia</taxon>
    </lineage>
</organism>
<dbReference type="PANTHER" id="PTHR23150:SF19">
    <property type="entry name" value="FORMYLGLYCINE-GENERATING ENZYME"/>
    <property type="match status" value="1"/>
</dbReference>
<gene>
    <name evidence="2" type="primary">pkn1_1</name>
    <name evidence="2" type="ORF">NCTC4824_00371</name>
</gene>
<name>A0A2X4VNA4_LEDLE</name>
<feature type="domain" description="Sulfatase-modifying factor enzyme-like" evidence="1">
    <location>
        <begin position="40"/>
        <end position="320"/>
    </location>
</feature>
<dbReference type="AlphaFoldDB" id="A0A2X4VNA4"/>
<dbReference type="InterPro" id="IPR016187">
    <property type="entry name" value="CTDL_fold"/>
</dbReference>
<proteinExistence type="predicted"/>